<keyword evidence="3" id="KW-1185">Reference proteome</keyword>
<evidence type="ECO:0000256" key="1">
    <source>
        <dbReference type="SAM" id="MobiDB-lite"/>
    </source>
</evidence>
<sequence length="71" mass="7092">MGRKDSSSSASTTVGGKKDKPMSVSAMLASMDGPAAKGKSSKSAAPSKPKGKPSKAPASSYLADVDLPPLR</sequence>
<gene>
    <name evidence="2" type="primary">gb20317</name>
    <name evidence="2" type="ORF">PR202_gb20317</name>
</gene>
<protein>
    <submittedName>
        <fullName evidence="2">Uncharacterized protein</fullName>
    </submittedName>
</protein>
<dbReference type="EMBL" id="BQKI01000083">
    <property type="protein sequence ID" value="GJN31866.1"/>
    <property type="molecule type" value="Genomic_DNA"/>
</dbReference>
<proteinExistence type="predicted"/>
<evidence type="ECO:0000313" key="3">
    <source>
        <dbReference type="Proteomes" id="UP001054889"/>
    </source>
</evidence>
<dbReference type="Proteomes" id="UP001054889">
    <property type="component" value="Unassembled WGS sequence"/>
</dbReference>
<accession>A0AAV5FA73</accession>
<evidence type="ECO:0000313" key="2">
    <source>
        <dbReference type="EMBL" id="GJN31866.1"/>
    </source>
</evidence>
<dbReference type="AlphaFoldDB" id="A0AAV5FA73"/>
<feature type="region of interest" description="Disordered" evidence="1">
    <location>
        <begin position="1"/>
        <end position="71"/>
    </location>
</feature>
<comment type="caution">
    <text evidence="2">The sequence shown here is derived from an EMBL/GenBank/DDBJ whole genome shotgun (WGS) entry which is preliminary data.</text>
</comment>
<reference evidence="2" key="2">
    <citation type="submission" date="2021-12" db="EMBL/GenBank/DDBJ databases">
        <title>Resequencing data analysis of finger millet.</title>
        <authorList>
            <person name="Hatakeyama M."/>
            <person name="Aluri S."/>
            <person name="Balachadran M.T."/>
            <person name="Sivarajan S.R."/>
            <person name="Poveda L."/>
            <person name="Shimizu-Inatsugi R."/>
            <person name="Schlapbach R."/>
            <person name="Sreeman S.M."/>
            <person name="Shimizu K.K."/>
        </authorList>
    </citation>
    <scope>NUCLEOTIDE SEQUENCE</scope>
</reference>
<reference evidence="2" key="1">
    <citation type="journal article" date="2018" name="DNA Res.">
        <title>Multiple hybrid de novo genome assembly of finger millet, an orphan allotetraploid crop.</title>
        <authorList>
            <person name="Hatakeyama M."/>
            <person name="Aluri S."/>
            <person name="Balachadran M.T."/>
            <person name="Sivarajan S.R."/>
            <person name="Patrignani A."/>
            <person name="Gruter S."/>
            <person name="Poveda L."/>
            <person name="Shimizu-Inatsugi R."/>
            <person name="Baeten J."/>
            <person name="Francoijs K.J."/>
            <person name="Nataraja K.N."/>
            <person name="Reddy Y.A.N."/>
            <person name="Phadnis S."/>
            <person name="Ravikumar R.L."/>
            <person name="Schlapbach R."/>
            <person name="Sreeman S.M."/>
            <person name="Shimizu K.K."/>
        </authorList>
    </citation>
    <scope>NUCLEOTIDE SEQUENCE</scope>
</reference>
<name>A0AAV5FA73_ELECO</name>
<organism evidence="2 3">
    <name type="scientific">Eleusine coracana subsp. coracana</name>
    <dbReference type="NCBI Taxonomy" id="191504"/>
    <lineage>
        <taxon>Eukaryota</taxon>
        <taxon>Viridiplantae</taxon>
        <taxon>Streptophyta</taxon>
        <taxon>Embryophyta</taxon>
        <taxon>Tracheophyta</taxon>
        <taxon>Spermatophyta</taxon>
        <taxon>Magnoliopsida</taxon>
        <taxon>Liliopsida</taxon>
        <taxon>Poales</taxon>
        <taxon>Poaceae</taxon>
        <taxon>PACMAD clade</taxon>
        <taxon>Chloridoideae</taxon>
        <taxon>Cynodonteae</taxon>
        <taxon>Eleusininae</taxon>
        <taxon>Eleusine</taxon>
    </lineage>
</organism>
<feature type="compositionally biased region" description="Low complexity" evidence="1">
    <location>
        <begin position="33"/>
        <end position="60"/>
    </location>
</feature>